<gene>
    <name evidence="1" type="ORF">KUA23_13880</name>
</gene>
<organism evidence="1 2">
    <name type="scientific">Pseudomonas pergaminensis</name>
    <dbReference type="NCBI Taxonomy" id="2853159"/>
    <lineage>
        <taxon>Bacteria</taxon>
        <taxon>Pseudomonadati</taxon>
        <taxon>Pseudomonadota</taxon>
        <taxon>Gammaproteobacteria</taxon>
        <taxon>Pseudomonadales</taxon>
        <taxon>Pseudomonadaceae</taxon>
        <taxon>Pseudomonas</taxon>
    </lineage>
</organism>
<proteinExistence type="predicted"/>
<dbReference type="RefSeq" id="WP_176152410.1">
    <property type="nucleotide sequence ID" value="NZ_CP078013.2"/>
</dbReference>
<evidence type="ECO:0008006" key="3">
    <source>
        <dbReference type="Google" id="ProtNLM"/>
    </source>
</evidence>
<name>A0ABD7TPW9_9PSED</name>
<dbReference type="EMBL" id="CP078013">
    <property type="protein sequence ID" value="USW03712.1"/>
    <property type="molecule type" value="Genomic_DNA"/>
</dbReference>
<reference evidence="1" key="2">
    <citation type="submission" date="2024-04" db="EMBL/GenBank/DDBJ databases">
        <authorList>
            <person name="Diaz M."/>
            <person name="Bach T."/>
            <person name="Gonzalez Anta G."/>
            <person name="Agaras B."/>
            <person name="Wibberg D."/>
            <person name="Noguera F."/>
            <person name="Canciani W."/>
            <person name="Ybarra T."/>
            <person name="Nunez M.L."/>
            <person name="Valverde C."/>
        </authorList>
    </citation>
    <scope>NUCLEOTIDE SEQUENCE</scope>
    <source>
        <strain evidence="1">1008</strain>
    </source>
</reference>
<sequence length="46" mass="5361">MPLIQIEQYNPELIAQVRNQIEQMVERIHNLPSTVIVVVAEEYVRG</sequence>
<dbReference type="KEGG" id="ppeg:KUA23_13880"/>
<dbReference type="Proteomes" id="UP001056907">
    <property type="component" value="Chromosome"/>
</dbReference>
<reference evidence="1" key="1">
    <citation type="journal article" date="2022" name="Front. Plant Sci.">
        <title>Agronomic efficiency and genome mining analysis of the wheat-biostimulant rhizospheric bacterium Pseudomonas pergaminensis sp. nov. strain 1008T.</title>
        <authorList>
            <person name="Diaz M."/>
            <person name="Bach T."/>
            <person name="Gonzalez Anta G."/>
            <person name="Agaras B."/>
            <person name="Wibberg D."/>
            <person name="Noguera F."/>
            <person name="Canciani W."/>
            <person name="Valverde C."/>
        </authorList>
    </citation>
    <scope>NUCLEOTIDE SEQUENCE</scope>
    <source>
        <strain evidence="1">1008</strain>
    </source>
</reference>
<accession>A0ABD7TPW9</accession>
<evidence type="ECO:0000313" key="1">
    <source>
        <dbReference type="EMBL" id="USW03712.1"/>
    </source>
</evidence>
<evidence type="ECO:0000313" key="2">
    <source>
        <dbReference type="Proteomes" id="UP001056907"/>
    </source>
</evidence>
<dbReference type="AlphaFoldDB" id="A0ABD7TPW9"/>
<protein>
    <recommendedName>
        <fullName evidence="3">4-oxalocrotonate tautomerase</fullName>
    </recommendedName>
</protein>